<organism evidence="2 3">
    <name type="scientific">Knufia fluminis</name>
    <dbReference type="NCBI Taxonomy" id="191047"/>
    <lineage>
        <taxon>Eukaryota</taxon>
        <taxon>Fungi</taxon>
        <taxon>Dikarya</taxon>
        <taxon>Ascomycota</taxon>
        <taxon>Pezizomycotina</taxon>
        <taxon>Eurotiomycetes</taxon>
        <taxon>Chaetothyriomycetidae</taxon>
        <taxon>Chaetothyriales</taxon>
        <taxon>Trichomeriaceae</taxon>
        <taxon>Knufia</taxon>
    </lineage>
</organism>
<dbReference type="Proteomes" id="UP001316803">
    <property type="component" value="Unassembled WGS sequence"/>
</dbReference>
<protein>
    <submittedName>
        <fullName evidence="2">Uncharacterized protein</fullName>
    </submittedName>
</protein>
<reference evidence="2 3" key="1">
    <citation type="submission" date="2022-12" db="EMBL/GenBank/DDBJ databases">
        <title>Genomic features and morphological characterization of a novel Knufia sp. strain isolated from spacecraft assembly facility.</title>
        <authorList>
            <person name="Teixeira M."/>
            <person name="Chander A.M."/>
            <person name="Stajich J.E."/>
            <person name="Venkateswaran K."/>
        </authorList>
    </citation>
    <scope>NUCLEOTIDE SEQUENCE [LARGE SCALE GENOMIC DNA]</scope>
    <source>
        <strain evidence="2 3">FJI-L2-BK-P2</strain>
    </source>
</reference>
<dbReference type="AlphaFoldDB" id="A0AAN8EJK0"/>
<feature type="transmembrane region" description="Helical" evidence="1">
    <location>
        <begin position="246"/>
        <end position="265"/>
    </location>
</feature>
<name>A0AAN8EJK0_9EURO</name>
<dbReference type="EMBL" id="JAKLMC020000023">
    <property type="protein sequence ID" value="KAK5950985.1"/>
    <property type="molecule type" value="Genomic_DNA"/>
</dbReference>
<keyword evidence="1" id="KW-0472">Membrane</keyword>
<gene>
    <name evidence="2" type="ORF">OHC33_008057</name>
</gene>
<proteinExistence type="predicted"/>
<evidence type="ECO:0000313" key="2">
    <source>
        <dbReference type="EMBL" id="KAK5950985.1"/>
    </source>
</evidence>
<evidence type="ECO:0000313" key="3">
    <source>
        <dbReference type="Proteomes" id="UP001316803"/>
    </source>
</evidence>
<keyword evidence="1" id="KW-0812">Transmembrane</keyword>
<keyword evidence="3" id="KW-1185">Reference proteome</keyword>
<sequence>MVDDSTNNGVDGHMSTPGDFRIPPQPRVLFGLKRLSVFEVNDQSWWPDLLRAKVQDALTLAWINKFPVLQPTAPCDLVARVLARVLKDRISNYVYIDFAAGAGGPTPYIEKQLNAQLVQEGKKEVGFVLTDISPHIQAWKAASKKSENLHYISSSVDASAVPSKEKLLENVPDAEGKGVMRLFSLAFHHFHDPLAKKILKNTVETSDGFCIFELQQRNYSSLITVFCLWPMLMLMAPFHYLRDPVYMFFTYLIPLIPGNVQFDGLMSMLRTRTPREVHDLLRSQVPEEESHKWKFLYGDEMHTWPFGWLSWIICYKDE</sequence>
<keyword evidence="1" id="KW-1133">Transmembrane helix</keyword>
<comment type="caution">
    <text evidence="2">The sequence shown here is derived from an EMBL/GenBank/DDBJ whole genome shotgun (WGS) entry which is preliminary data.</text>
</comment>
<accession>A0AAN8EJK0</accession>
<evidence type="ECO:0000256" key="1">
    <source>
        <dbReference type="SAM" id="Phobius"/>
    </source>
</evidence>
<feature type="transmembrane region" description="Helical" evidence="1">
    <location>
        <begin position="222"/>
        <end position="240"/>
    </location>
</feature>